<evidence type="ECO:0000256" key="3">
    <source>
        <dbReference type="ARBA" id="ARBA00023274"/>
    </source>
</evidence>
<dbReference type="HAMAP" id="MF_00358">
    <property type="entry name" value="Ribosomal_bS21"/>
    <property type="match status" value="1"/>
</dbReference>
<keyword evidence="3" id="KW-0687">Ribonucleoprotein</keyword>
<protein>
    <submittedName>
        <fullName evidence="4">30S ribosomal protein S21</fullName>
    </submittedName>
</protein>
<reference evidence="5" key="1">
    <citation type="journal article" date="2020" name="bioRxiv">
        <title>Integrative omics analysis of Pseudomonas aeruginosa virus PA5oct highlights the molecular complexity of jumbo phages.</title>
        <authorList>
            <person name="Lood C."/>
            <person name="Danis-Wlodarczyk K."/>
            <person name="Blasdel B.G."/>
            <person name="Jang H.B."/>
            <person name="Vandenheuvel D."/>
            <person name="Briers Y."/>
            <person name="Noben J.-P."/>
            <person name="van Noort V."/>
            <person name="Drulis-Kawa Z."/>
            <person name="Lavigne R."/>
        </authorList>
    </citation>
    <scope>NUCLEOTIDE SEQUENCE [LARGE SCALE GENOMIC DNA]</scope>
</reference>
<evidence type="ECO:0000313" key="4">
    <source>
        <dbReference type="EMBL" id="QCG76137.1"/>
    </source>
</evidence>
<dbReference type="PRINTS" id="PR00976">
    <property type="entry name" value="RIBOSOMALS21"/>
</dbReference>
<dbReference type="Gene3D" id="1.20.5.1150">
    <property type="entry name" value="Ribosomal protein S8"/>
    <property type="match status" value="1"/>
</dbReference>
<keyword evidence="5" id="KW-1185">Reference proteome</keyword>
<dbReference type="NCBIfam" id="TIGR00030">
    <property type="entry name" value="S21p"/>
    <property type="match status" value="1"/>
</dbReference>
<comment type="similarity">
    <text evidence="1">Belongs to the bacterial ribosomal protein bS21 family.</text>
</comment>
<keyword evidence="2 4" id="KW-0689">Ribosomal protein</keyword>
<sequence length="68" mass="8021">MKTFNIISGLTVEVRHDNFNQALRTFTKKVQNSGKLKEVREREFYEKPSVKKTKAKKAAIQRQKKKKI</sequence>
<dbReference type="GO" id="GO:0003735">
    <property type="term" value="F:structural constituent of ribosome"/>
    <property type="evidence" value="ECO:0007669"/>
    <property type="project" value="InterPro"/>
</dbReference>
<dbReference type="InterPro" id="IPR001911">
    <property type="entry name" value="Ribosomal_bS21"/>
</dbReference>
<dbReference type="Proteomes" id="UP000316733">
    <property type="component" value="Segment"/>
</dbReference>
<dbReference type="InterPro" id="IPR038380">
    <property type="entry name" value="Ribosomal_bS21_sf"/>
</dbReference>
<evidence type="ECO:0000256" key="1">
    <source>
        <dbReference type="ARBA" id="ARBA00006640"/>
    </source>
</evidence>
<dbReference type="EMBL" id="MK797984">
    <property type="protein sequence ID" value="QCG76137.1"/>
    <property type="molecule type" value="Genomic_DNA"/>
</dbReference>
<proteinExistence type="inferred from homology"/>
<dbReference type="GO" id="GO:1990904">
    <property type="term" value="C:ribonucleoprotein complex"/>
    <property type="evidence" value="ECO:0007669"/>
    <property type="project" value="UniProtKB-KW"/>
</dbReference>
<evidence type="ECO:0000256" key="2">
    <source>
        <dbReference type="ARBA" id="ARBA00022980"/>
    </source>
</evidence>
<accession>A0A4Y5JTW9</accession>
<evidence type="ECO:0000313" key="5">
    <source>
        <dbReference type="Proteomes" id="UP000316733"/>
    </source>
</evidence>
<dbReference type="Pfam" id="PF01165">
    <property type="entry name" value="Ribosomal_S21"/>
    <property type="match status" value="1"/>
</dbReference>
<gene>
    <name evidence="4" type="ORF">EST35_0256</name>
</gene>
<name>A0A4Y5JTW9_9CAUD</name>
<organism evidence="4 5">
    <name type="scientific">Pseudomonas phage vB_PaeM_PA5oct</name>
    <dbReference type="NCBI Taxonomy" id="2163605"/>
    <lineage>
        <taxon>Viruses</taxon>
        <taxon>Duplodnaviria</taxon>
        <taxon>Heunggongvirae</taxon>
        <taxon>Uroviricota</taxon>
        <taxon>Caudoviricetes</taxon>
        <taxon>Arenbergviridae</taxon>
        <taxon>Wroclawvirus</taxon>
        <taxon>Wroclawvirus PA5oct</taxon>
    </lineage>
</organism>